<accession>A0A427YDJ7</accession>
<evidence type="ECO:0000256" key="4">
    <source>
        <dbReference type="ARBA" id="ARBA00022989"/>
    </source>
</evidence>
<dbReference type="Proteomes" id="UP000279259">
    <property type="component" value="Unassembled WGS sequence"/>
</dbReference>
<organism evidence="8 9">
    <name type="scientific">Saitozyma podzolica</name>
    <dbReference type="NCBI Taxonomy" id="1890683"/>
    <lineage>
        <taxon>Eukaryota</taxon>
        <taxon>Fungi</taxon>
        <taxon>Dikarya</taxon>
        <taxon>Basidiomycota</taxon>
        <taxon>Agaricomycotina</taxon>
        <taxon>Tremellomycetes</taxon>
        <taxon>Tremellales</taxon>
        <taxon>Trimorphomycetaceae</taxon>
        <taxon>Saitozyma</taxon>
    </lineage>
</organism>
<feature type="transmembrane region" description="Helical" evidence="6">
    <location>
        <begin position="458"/>
        <end position="477"/>
    </location>
</feature>
<evidence type="ECO:0000256" key="6">
    <source>
        <dbReference type="SAM" id="Phobius"/>
    </source>
</evidence>
<feature type="transmembrane region" description="Helical" evidence="6">
    <location>
        <begin position="489"/>
        <end position="511"/>
    </location>
</feature>
<keyword evidence="4 6" id="KW-1133">Transmembrane helix</keyword>
<feature type="transmembrane region" description="Helical" evidence="6">
    <location>
        <begin position="233"/>
        <end position="252"/>
    </location>
</feature>
<evidence type="ECO:0000256" key="3">
    <source>
        <dbReference type="ARBA" id="ARBA00022692"/>
    </source>
</evidence>
<feature type="transmembrane region" description="Helical" evidence="6">
    <location>
        <begin position="427"/>
        <end position="446"/>
    </location>
</feature>
<dbReference type="PROSITE" id="PS50850">
    <property type="entry name" value="MFS"/>
    <property type="match status" value="1"/>
</dbReference>
<dbReference type="InterPro" id="IPR036259">
    <property type="entry name" value="MFS_trans_sf"/>
</dbReference>
<dbReference type="AlphaFoldDB" id="A0A427YDJ7"/>
<evidence type="ECO:0000256" key="2">
    <source>
        <dbReference type="ARBA" id="ARBA00022448"/>
    </source>
</evidence>
<sequence>MAQPDTIEFIPAPPPLTHVEDLDLEAAKPSAEHVENASITEKKAVADVEREYVDGDDAKPRTGLRRLFRSNPSLEFMREVAEANTQPLDPVEVKKVERKLYWLIVPPLAIDYAFYYIDKTTLQYAALFGIKKDLALSGTDYSNLGSIFYIGWLVWAIPGNLLLAKFPLSKYLAINIFLWGVFLMAQAGSRHYGDMMAFRFVSGMFEAVADPCFVSMTAMWFTRKQQPTVIGLWYAFNGVGIALGGLIGYGIGNIPSTSLASWRYEFLIIGAVCSLWAIAIGFIIPDAPHSTKRLTRREAVVVVSRKRDDYHVVEKRQLKWDQVKETFKDVKTYLYFLLGFFANVPNGATSNFGTLVVQGFGFNTFNVTLLQIPYGTFIALMIFAAIYVNHLTNHLNIRTYLMAGITCLTVLGFALMAFTKGTAPRLIGYYLTGSSNAVFVLGLSLITGNVGGSTKKVLASAAIFLGVAVGNIVGPYSFLASEAPTYRTGIIVCMCSRAAEIVVILALRMCFVIPNRSRDKKFSDGDERYDPMGVAWGDITDKQNLHFRYVS</sequence>
<dbReference type="PANTHER" id="PTHR43791:SF97">
    <property type="entry name" value="ALLANTOATE TRANSPORTER, PUTATIVE (AFU_ORTHOLOGUE AFUA_1G14700)-RELATED"/>
    <property type="match status" value="1"/>
</dbReference>
<protein>
    <recommendedName>
        <fullName evidence="7">Major facilitator superfamily (MFS) profile domain-containing protein</fullName>
    </recommendedName>
</protein>
<dbReference type="OrthoDB" id="6730379at2759"/>
<feature type="transmembrane region" description="Helical" evidence="6">
    <location>
        <begin position="146"/>
        <end position="164"/>
    </location>
</feature>
<evidence type="ECO:0000256" key="5">
    <source>
        <dbReference type="ARBA" id="ARBA00023136"/>
    </source>
</evidence>
<feature type="transmembrane region" description="Helical" evidence="6">
    <location>
        <begin position="264"/>
        <end position="284"/>
    </location>
</feature>
<comment type="caution">
    <text evidence="8">The sequence shown here is derived from an EMBL/GenBank/DDBJ whole genome shotgun (WGS) entry which is preliminary data.</text>
</comment>
<keyword evidence="9" id="KW-1185">Reference proteome</keyword>
<proteinExistence type="predicted"/>
<dbReference type="InterPro" id="IPR011701">
    <property type="entry name" value="MFS"/>
</dbReference>
<feature type="transmembrane region" description="Helical" evidence="6">
    <location>
        <begin position="400"/>
        <end position="421"/>
    </location>
</feature>
<name>A0A427YDJ7_9TREE</name>
<keyword evidence="3 6" id="KW-0812">Transmembrane</keyword>
<dbReference type="GO" id="GO:0016020">
    <property type="term" value="C:membrane"/>
    <property type="evidence" value="ECO:0007669"/>
    <property type="project" value="UniProtKB-SubCell"/>
</dbReference>
<feature type="transmembrane region" description="Helical" evidence="6">
    <location>
        <begin position="171"/>
        <end position="188"/>
    </location>
</feature>
<evidence type="ECO:0000259" key="7">
    <source>
        <dbReference type="PROSITE" id="PS50850"/>
    </source>
</evidence>
<keyword evidence="5 6" id="KW-0472">Membrane</keyword>
<evidence type="ECO:0000313" key="8">
    <source>
        <dbReference type="EMBL" id="RSH89200.1"/>
    </source>
</evidence>
<comment type="subcellular location">
    <subcellularLocation>
        <location evidence="1">Membrane</location>
        <topology evidence="1">Multi-pass membrane protein</topology>
    </subcellularLocation>
</comment>
<evidence type="ECO:0000256" key="1">
    <source>
        <dbReference type="ARBA" id="ARBA00004141"/>
    </source>
</evidence>
<dbReference type="SUPFAM" id="SSF103473">
    <property type="entry name" value="MFS general substrate transporter"/>
    <property type="match status" value="1"/>
</dbReference>
<feature type="transmembrane region" description="Helical" evidence="6">
    <location>
        <begin position="100"/>
        <end position="117"/>
    </location>
</feature>
<dbReference type="GO" id="GO:0022857">
    <property type="term" value="F:transmembrane transporter activity"/>
    <property type="evidence" value="ECO:0007669"/>
    <property type="project" value="InterPro"/>
</dbReference>
<dbReference type="InterPro" id="IPR020846">
    <property type="entry name" value="MFS_dom"/>
</dbReference>
<dbReference type="Pfam" id="PF07690">
    <property type="entry name" value="MFS_1"/>
    <property type="match status" value="1"/>
</dbReference>
<gene>
    <name evidence="8" type="ORF">EHS25_002312</name>
</gene>
<feature type="transmembrane region" description="Helical" evidence="6">
    <location>
        <begin position="369"/>
        <end position="388"/>
    </location>
</feature>
<dbReference type="Gene3D" id="1.20.1250.20">
    <property type="entry name" value="MFS general substrate transporter like domains"/>
    <property type="match status" value="2"/>
</dbReference>
<keyword evidence="2" id="KW-0813">Transport</keyword>
<evidence type="ECO:0000313" key="9">
    <source>
        <dbReference type="Proteomes" id="UP000279259"/>
    </source>
</evidence>
<feature type="domain" description="Major facilitator superfamily (MFS) profile" evidence="7">
    <location>
        <begin position="104"/>
        <end position="517"/>
    </location>
</feature>
<feature type="transmembrane region" description="Helical" evidence="6">
    <location>
        <begin position="200"/>
        <end position="221"/>
    </location>
</feature>
<feature type="transmembrane region" description="Helical" evidence="6">
    <location>
        <begin position="333"/>
        <end position="357"/>
    </location>
</feature>
<dbReference type="PANTHER" id="PTHR43791">
    <property type="entry name" value="PERMEASE-RELATED"/>
    <property type="match status" value="1"/>
</dbReference>
<reference evidence="8 9" key="1">
    <citation type="submission" date="2018-11" db="EMBL/GenBank/DDBJ databases">
        <title>Genome sequence of Saitozyma podzolica DSM 27192.</title>
        <authorList>
            <person name="Aliyu H."/>
            <person name="Gorte O."/>
            <person name="Ochsenreither K."/>
        </authorList>
    </citation>
    <scope>NUCLEOTIDE SEQUENCE [LARGE SCALE GENOMIC DNA]</scope>
    <source>
        <strain evidence="8 9">DSM 27192</strain>
    </source>
</reference>
<dbReference type="EMBL" id="RSCD01000014">
    <property type="protein sequence ID" value="RSH89200.1"/>
    <property type="molecule type" value="Genomic_DNA"/>
</dbReference>